<dbReference type="EMBL" id="JAMTCO010000010">
    <property type="protein sequence ID" value="MCP2271808.1"/>
    <property type="molecule type" value="Genomic_DNA"/>
</dbReference>
<dbReference type="RefSeq" id="WP_253888771.1">
    <property type="nucleotide sequence ID" value="NZ_BAAAVB010000003.1"/>
</dbReference>
<reference evidence="2 3" key="1">
    <citation type="submission" date="2022-06" db="EMBL/GenBank/DDBJ databases">
        <title>Genomic Encyclopedia of Archaeal and Bacterial Type Strains, Phase II (KMG-II): from individual species to whole genera.</title>
        <authorList>
            <person name="Goeker M."/>
        </authorList>
    </citation>
    <scope>NUCLEOTIDE SEQUENCE [LARGE SCALE GENOMIC DNA]</scope>
    <source>
        <strain evidence="2 3">DSM 44255</strain>
    </source>
</reference>
<organism evidence="2 3">
    <name type="scientific">Actinokineospora diospyrosa</name>
    <dbReference type="NCBI Taxonomy" id="103728"/>
    <lineage>
        <taxon>Bacteria</taxon>
        <taxon>Bacillati</taxon>
        <taxon>Actinomycetota</taxon>
        <taxon>Actinomycetes</taxon>
        <taxon>Pseudonocardiales</taxon>
        <taxon>Pseudonocardiaceae</taxon>
        <taxon>Actinokineospora</taxon>
    </lineage>
</organism>
<evidence type="ECO:0000313" key="2">
    <source>
        <dbReference type="EMBL" id="MCP2271808.1"/>
    </source>
</evidence>
<dbReference type="Pfam" id="PF10801">
    <property type="entry name" value="DUF2537"/>
    <property type="match status" value="1"/>
</dbReference>
<comment type="caution">
    <text evidence="2">The sequence shown here is derived from an EMBL/GenBank/DDBJ whole genome shotgun (WGS) entry which is preliminary data.</text>
</comment>
<keyword evidence="1" id="KW-0812">Transmembrane</keyword>
<sequence length="195" mass="20376">MELRAKDDRAILIGDDGTGEREVDPHTLAIGADLSTALHEWAKVASAVRGGDPADPASALVTRRGQQLAERVAAIMGTPVSYVDPLSGEVSIVQPPEVVEVPVAEEIVQEPTPWGVGLLVAGFTGALVLFAIITLAVTLYDTTPLLAVASNLVVSAGLLPSVWLARKVPTWRWVAVGVAGGIALGWLTLPFIVFG</sequence>
<feature type="transmembrane region" description="Helical" evidence="1">
    <location>
        <begin position="116"/>
        <end position="139"/>
    </location>
</feature>
<feature type="transmembrane region" description="Helical" evidence="1">
    <location>
        <begin position="145"/>
        <end position="164"/>
    </location>
</feature>
<dbReference type="InterPro" id="IPR024244">
    <property type="entry name" value="DUF2537"/>
</dbReference>
<protein>
    <recommendedName>
        <fullName evidence="4">DUF2537 domain-containing protein</fullName>
    </recommendedName>
</protein>
<proteinExistence type="predicted"/>
<accession>A0ABT1IGP5</accession>
<evidence type="ECO:0000313" key="3">
    <source>
        <dbReference type="Proteomes" id="UP001205185"/>
    </source>
</evidence>
<keyword evidence="1" id="KW-1133">Transmembrane helix</keyword>
<name>A0ABT1IGP5_9PSEU</name>
<keyword evidence="1" id="KW-0472">Membrane</keyword>
<gene>
    <name evidence="2" type="ORF">LV75_004322</name>
</gene>
<evidence type="ECO:0000256" key="1">
    <source>
        <dbReference type="SAM" id="Phobius"/>
    </source>
</evidence>
<feature type="transmembrane region" description="Helical" evidence="1">
    <location>
        <begin position="171"/>
        <end position="194"/>
    </location>
</feature>
<evidence type="ECO:0008006" key="4">
    <source>
        <dbReference type="Google" id="ProtNLM"/>
    </source>
</evidence>
<dbReference type="Proteomes" id="UP001205185">
    <property type="component" value="Unassembled WGS sequence"/>
</dbReference>
<keyword evidence="3" id="KW-1185">Reference proteome</keyword>